<feature type="chain" id="PRO_5043122539" evidence="2">
    <location>
        <begin position="17"/>
        <end position="155"/>
    </location>
</feature>
<evidence type="ECO:0000313" key="3">
    <source>
        <dbReference type="EMBL" id="VDD87832.1"/>
    </source>
</evidence>
<keyword evidence="4" id="KW-1185">Reference proteome</keyword>
<accession>A0A0N4V042</accession>
<keyword evidence="2" id="KW-0732">Signal</keyword>
<reference evidence="3 4" key="2">
    <citation type="submission" date="2018-10" db="EMBL/GenBank/DDBJ databases">
        <authorList>
            <consortium name="Pathogen Informatics"/>
        </authorList>
    </citation>
    <scope>NUCLEOTIDE SEQUENCE [LARGE SCALE GENOMIC DNA]</scope>
</reference>
<evidence type="ECO:0000256" key="2">
    <source>
        <dbReference type="SAM" id="SignalP"/>
    </source>
</evidence>
<feature type="compositionally biased region" description="Basic and acidic residues" evidence="1">
    <location>
        <begin position="49"/>
        <end position="67"/>
    </location>
</feature>
<evidence type="ECO:0000313" key="4">
    <source>
        <dbReference type="Proteomes" id="UP000274131"/>
    </source>
</evidence>
<dbReference type="Proteomes" id="UP000274131">
    <property type="component" value="Unassembled WGS sequence"/>
</dbReference>
<sequence>MLSSAVLIIAVSTVLAAADKADAGSRKSGHYSYKWPRRKYHWDIHEKWPAKEDHEQTKDGFSDDKKQGGANTDLNRSNYFLNYGKNKNDGGSDGSSVDDDERQRSRSKQDINHPYEYDWYKLLRADDKDPAEKLSGKVKSQEKQRSKSDENDDED</sequence>
<feature type="region of interest" description="Disordered" evidence="1">
    <location>
        <begin position="49"/>
        <end position="113"/>
    </location>
</feature>
<feature type="signal peptide" evidence="2">
    <location>
        <begin position="1"/>
        <end position="16"/>
    </location>
</feature>
<dbReference type="AlphaFoldDB" id="A0A0N4V042"/>
<feature type="compositionally biased region" description="Basic and acidic residues" evidence="1">
    <location>
        <begin position="101"/>
        <end position="113"/>
    </location>
</feature>
<protein>
    <submittedName>
        <fullName evidence="5">Secreted protein</fullName>
    </submittedName>
</protein>
<feature type="compositionally biased region" description="Basic and acidic residues" evidence="1">
    <location>
        <begin position="130"/>
        <end position="149"/>
    </location>
</feature>
<proteinExistence type="predicted"/>
<organism evidence="5">
    <name type="scientific">Enterobius vermicularis</name>
    <name type="common">Human pinworm</name>
    <dbReference type="NCBI Taxonomy" id="51028"/>
    <lineage>
        <taxon>Eukaryota</taxon>
        <taxon>Metazoa</taxon>
        <taxon>Ecdysozoa</taxon>
        <taxon>Nematoda</taxon>
        <taxon>Chromadorea</taxon>
        <taxon>Rhabditida</taxon>
        <taxon>Spirurina</taxon>
        <taxon>Oxyuridomorpha</taxon>
        <taxon>Oxyuroidea</taxon>
        <taxon>Oxyuridae</taxon>
        <taxon>Enterobius</taxon>
    </lineage>
</organism>
<evidence type="ECO:0000313" key="5">
    <source>
        <dbReference type="WBParaSite" id="EVEC_0000326701-mRNA-1"/>
    </source>
</evidence>
<evidence type="ECO:0000256" key="1">
    <source>
        <dbReference type="SAM" id="MobiDB-lite"/>
    </source>
</evidence>
<name>A0A0N4V042_ENTVE</name>
<gene>
    <name evidence="3" type="ORF">EVEC_LOCUS2975</name>
</gene>
<feature type="compositionally biased region" description="Polar residues" evidence="1">
    <location>
        <begin position="69"/>
        <end position="80"/>
    </location>
</feature>
<reference evidence="5" key="1">
    <citation type="submission" date="2017-02" db="UniProtKB">
        <authorList>
            <consortium name="WormBaseParasite"/>
        </authorList>
    </citation>
    <scope>IDENTIFICATION</scope>
</reference>
<feature type="region of interest" description="Disordered" evidence="1">
    <location>
        <begin position="130"/>
        <end position="155"/>
    </location>
</feature>
<dbReference type="EMBL" id="UXUI01007483">
    <property type="protein sequence ID" value="VDD87832.1"/>
    <property type="molecule type" value="Genomic_DNA"/>
</dbReference>
<dbReference type="WBParaSite" id="EVEC_0000326701-mRNA-1">
    <property type="protein sequence ID" value="EVEC_0000326701-mRNA-1"/>
    <property type="gene ID" value="EVEC_0000326701"/>
</dbReference>